<gene>
    <name evidence="1" type="ORF">CTEN210_06982</name>
</gene>
<evidence type="ECO:0000313" key="1">
    <source>
        <dbReference type="EMBL" id="GFH50506.1"/>
    </source>
</evidence>
<proteinExistence type="predicted"/>
<protein>
    <submittedName>
        <fullName evidence="1">Uncharacterized protein</fullName>
    </submittedName>
</protein>
<name>A0AAD3H502_9STRA</name>
<dbReference type="Proteomes" id="UP001054902">
    <property type="component" value="Unassembled WGS sequence"/>
</dbReference>
<sequence length="224" mass="25664">MNALDNIFGKEALKRVPNLIPVLCVGLVSHLHVWNELEKIYLPDSPIRCTILFTSPEILDLKKYVKVTMPWEEDGLAYTTGVPPHSIMLAQIEQLKHMIKAQPCEIEMMMDDRVMSGVLSENRMRELISNEREKLMGKINVLTEIFKKQSCSAVQVQTEANGVNDDGYQYWVVNGIKQKVPPDWTFPNGPIVNVYKYWHHSDANHGIAPLKKFVRSDLTQFDNI</sequence>
<comment type="caution">
    <text evidence="1">The sequence shown here is derived from an EMBL/GenBank/DDBJ whole genome shotgun (WGS) entry which is preliminary data.</text>
</comment>
<evidence type="ECO:0000313" key="2">
    <source>
        <dbReference type="Proteomes" id="UP001054902"/>
    </source>
</evidence>
<dbReference type="EMBL" id="BLLK01000040">
    <property type="protein sequence ID" value="GFH50506.1"/>
    <property type="molecule type" value="Genomic_DNA"/>
</dbReference>
<reference evidence="1 2" key="1">
    <citation type="journal article" date="2021" name="Sci. Rep.">
        <title>The genome of the diatom Chaetoceros tenuissimus carries an ancient integrated fragment of an extant virus.</title>
        <authorList>
            <person name="Hongo Y."/>
            <person name="Kimura K."/>
            <person name="Takaki Y."/>
            <person name="Yoshida Y."/>
            <person name="Baba S."/>
            <person name="Kobayashi G."/>
            <person name="Nagasaki K."/>
            <person name="Hano T."/>
            <person name="Tomaru Y."/>
        </authorList>
    </citation>
    <scope>NUCLEOTIDE SEQUENCE [LARGE SCALE GENOMIC DNA]</scope>
    <source>
        <strain evidence="1 2">NIES-3715</strain>
    </source>
</reference>
<accession>A0AAD3H502</accession>
<keyword evidence="2" id="KW-1185">Reference proteome</keyword>
<dbReference type="AlphaFoldDB" id="A0AAD3H502"/>
<organism evidence="1 2">
    <name type="scientific">Chaetoceros tenuissimus</name>
    <dbReference type="NCBI Taxonomy" id="426638"/>
    <lineage>
        <taxon>Eukaryota</taxon>
        <taxon>Sar</taxon>
        <taxon>Stramenopiles</taxon>
        <taxon>Ochrophyta</taxon>
        <taxon>Bacillariophyta</taxon>
        <taxon>Coscinodiscophyceae</taxon>
        <taxon>Chaetocerotophycidae</taxon>
        <taxon>Chaetocerotales</taxon>
        <taxon>Chaetocerotaceae</taxon>
        <taxon>Chaetoceros</taxon>
    </lineage>
</organism>